<evidence type="ECO:0000313" key="2">
    <source>
        <dbReference type="Proteomes" id="UP000729357"/>
    </source>
</evidence>
<dbReference type="PANTHER" id="PTHR23242">
    <property type="entry name" value="TRANSCRIPTION FACTOR HOXA13"/>
    <property type="match status" value="1"/>
</dbReference>
<gene>
    <name evidence="1" type="ORF">KCU98_g19138</name>
</gene>
<sequence>RERIQEICDRQVETQTNGVGQALIVQLEEGSSSAFRSLKARVETVIEHLPEEPSESDISSAQDSINKEVKKAGQTIKQKAQNVRDWKQTFDQDITRLVEAAANSTLETIDNIRDLRLQEIGRRWASNAAITHRDWTKYNDLKKASSKGRDEVAALATSDELTQAKKGAHAIEERAIVIAEDAAKELARLKSVSQWKLEARDSSDDFNTKYAPAAAARVKQQVAEKISDAKEAIAGSSQGTIESATSVLSSQGSQVASSMSAQGSQAASSISSEGSRMVSSASEAILGTSTGSVESAASKVSEKVLGSEQATVESIASVVSESAKSAATIASESVLGTQPGVAEQAATKVSEAVVGRDTPVIESISSAASSASSRVADQSLDVEMAKSLNAAKSSASSAASQASSSVASVASSISAPSIVSEASSSIASVVSSVSAPSIVSEAASSISSVAQQGSSSASSVASQVSESASDASEQASKKVWGGAMAQAVPSARSIVLDDDIVDDEYTYSSKLQDILGKAGSQASQLTQAVQDAMKPAPTQGSVESVTSLASEQYERALSAASSVIFGTEQGVGESLSSVASDRYASAVSAASSAIYGEPIPATKSIASQVASVAASVTAGASSNIDSFQSQASSIYTEAQSAYSNSIADPLQSVYSSSIADPVQSALSSISSIASSRLQEGLSSASAQFEHAKSAVGASPTPVQQGVLADAQRRYYEMVGYAYDRYSAFESAGRDMVAARPTSTSGYSDTLVAAQSQYSSAVDVASRNMD</sequence>
<reference evidence="1" key="1">
    <citation type="journal article" date="2021" name="J Fungi (Basel)">
        <title>Virulence traits and population genomics of the black yeast Aureobasidium melanogenum.</title>
        <authorList>
            <person name="Cernosa A."/>
            <person name="Sun X."/>
            <person name="Gostincar C."/>
            <person name="Fang C."/>
            <person name="Gunde-Cimerman N."/>
            <person name="Song Z."/>
        </authorList>
    </citation>
    <scope>NUCLEOTIDE SEQUENCE</scope>
    <source>
        <strain evidence="1">EXF-9298</strain>
    </source>
</reference>
<feature type="non-terminal residue" evidence="1">
    <location>
        <position position="769"/>
    </location>
</feature>
<keyword evidence="2" id="KW-1185">Reference proteome</keyword>
<protein>
    <submittedName>
        <fullName evidence="1">Uncharacterized protein</fullName>
    </submittedName>
</protein>
<reference evidence="1" key="2">
    <citation type="submission" date="2021-08" db="EMBL/GenBank/DDBJ databases">
        <authorList>
            <person name="Gostincar C."/>
            <person name="Sun X."/>
            <person name="Song Z."/>
            <person name="Gunde-Cimerman N."/>
        </authorList>
    </citation>
    <scope>NUCLEOTIDE SEQUENCE</scope>
    <source>
        <strain evidence="1">EXF-9298</strain>
    </source>
</reference>
<name>A0A9P8F786_AURME</name>
<dbReference type="Proteomes" id="UP000729357">
    <property type="component" value="Unassembled WGS sequence"/>
</dbReference>
<dbReference type="PANTHER" id="PTHR23242:SF9">
    <property type="entry name" value="TRANSCRIPTION FACTOR HOXA13"/>
    <property type="match status" value="1"/>
</dbReference>
<proteinExistence type="predicted"/>
<dbReference type="AlphaFoldDB" id="A0A9P8F786"/>
<dbReference type="EMBL" id="JAHFXS010005415">
    <property type="protein sequence ID" value="KAG9940472.1"/>
    <property type="molecule type" value="Genomic_DNA"/>
</dbReference>
<evidence type="ECO:0000313" key="1">
    <source>
        <dbReference type="EMBL" id="KAG9940472.1"/>
    </source>
</evidence>
<organism evidence="1 2">
    <name type="scientific">Aureobasidium melanogenum</name>
    <name type="common">Aureobasidium pullulans var. melanogenum</name>
    <dbReference type="NCBI Taxonomy" id="46634"/>
    <lineage>
        <taxon>Eukaryota</taxon>
        <taxon>Fungi</taxon>
        <taxon>Dikarya</taxon>
        <taxon>Ascomycota</taxon>
        <taxon>Pezizomycotina</taxon>
        <taxon>Dothideomycetes</taxon>
        <taxon>Dothideomycetidae</taxon>
        <taxon>Dothideales</taxon>
        <taxon>Saccotheciaceae</taxon>
        <taxon>Aureobasidium</taxon>
    </lineage>
</organism>
<feature type="non-terminal residue" evidence="1">
    <location>
        <position position="1"/>
    </location>
</feature>
<comment type="caution">
    <text evidence="1">The sequence shown here is derived from an EMBL/GenBank/DDBJ whole genome shotgun (WGS) entry which is preliminary data.</text>
</comment>
<accession>A0A9P8F786</accession>